<sequence>MSDIHIDDFYKDVALTFLRLYNSFPRKTILYTEDICGEDEPDEFGLHSERFTAGFSTMVWLGEQGYLKYDAPIKQEALDQAVLTERGFLLLSSRSALNFGDPVIGETKASDIPSSVMEQSKTNINQLRKAIKSQSSIMISQAVRYMLDAN</sequence>
<reference evidence="1 2" key="1">
    <citation type="submission" date="2016-11" db="EMBL/GenBank/DDBJ databases">
        <title>Trade-off between light-utilization and light-protection in marine flavobacteria.</title>
        <authorList>
            <person name="Kumagai Y."/>
        </authorList>
    </citation>
    <scope>NUCLEOTIDE SEQUENCE [LARGE SCALE GENOMIC DNA]</scope>
    <source>
        <strain evidence="1 2">NBRC 107125</strain>
    </source>
</reference>
<gene>
    <name evidence="1" type="ORF">BST96_18380</name>
</gene>
<accession>A0A1X9NPT1</accession>
<evidence type="ECO:0000313" key="1">
    <source>
        <dbReference type="EMBL" id="ARN75893.1"/>
    </source>
</evidence>
<name>A0A1X9NPT1_9GAMM</name>
<organism evidence="1 2">
    <name type="scientific">Oceanicoccus sagamiensis</name>
    <dbReference type="NCBI Taxonomy" id="716816"/>
    <lineage>
        <taxon>Bacteria</taxon>
        <taxon>Pseudomonadati</taxon>
        <taxon>Pseudomonadota</taxon>
        <taxon>Gammaproteobacteria</taxon>
        <taxon>Cellvibrionales</taxon>
        <taxon>Spongiibacteraceae</taxon>
        <taxon>Oceanicoccus</taxon>
    </lineage>
</organism>
<dbReference type="EMBL" id="CP019343">
    <property type="protein sequence ID" value="ARN75893.1"/>
    <property type="molecule type" value="Genomic_DNA"/>
</dbReference>
<dbReference type="AlphaFoldDB" id="A0A1X9NPT1"/>
<protein>
    <submittedName>
        <fullName evidence="1">Uncharacterized protein</fullName>
    </submittedName>
</protein>
<dbReference type="OrthoDB" id="6958576at2"/>
<dbReference type="STRING" id="716816.BST96_18380"/>
<proteinExistence type="predicted"/>
<dbReference type="Proteomes" id="UP000193450">
    <property type="component" value="Chromosome"/>
</dbReference>
<evidence type="ECO:0000313" key="2">
    <source>
        <dbReference type="Proteomes" id="UP000193450"/>
    </source>
</evidence>
<dbReference type="KEGG" id="osg:BST96_18380"/>
<keyword evidence="2" id="KW-1185">Reference proteome</keyword>